<organism evidence="1 2">
    <name type="scientific">Lentibacillus salinarum</name>
    <dbReference type="NCBI Taxonomy" id="446820"/>
    <lineage>
        <taxon>Bacteria</taxon>
        <taxon>Bacillati</taxon>
        <taxon>Bacillota</taxon>
        <taxon>Bacilli</taxon>
        <taxon>Bacillales</taxon>
        <taxon>Bacillaceae</taxon>
        <taxon>Lentibacillus</taxon>
    </lineage>
</organism>
<proteinExistence type="predicted"/>
<sequence length="72" mass="8354">MEKFVKGHLVGFGSVRDMQHLEDDYYGEFTDAGMSSRRYTAFKDTPSKEECDWLCAELSGEVKVFKKHKELD</sequence>
<dbReference type="Proteomes" id="UP001597178">
    <property type="component" value="Unassembled WGS sequence"/>
</dbReference>
<reference evidence="2" key="1">
    <citation type="journal article" date="2019" name="Int. J. Syst. Evol. Microbiol.">
        <title>The Global Catalogue of Microorganisms (GCM) 10K type strain sequencing project: providing services to taxonomists for standard genome sequencing and annotation.</title>
        <authorList>
            <consortium name="The Broad Institute Genomics Platform"/>
            <consortium name="The Broad Institute Genome Sequencing Center for Infectious Disease"/>
            <person name="Wu L."/>
            <person name="Ma J."/>
        </authorList>
    </citation>
    <scope>NUCLEOTIDE SEQUENCE [LARGE SCALE GENOMIC DNA]</scope>
    <source>
        <strain evidence="2">CCUG 54822</strain>
    </source>
</reference>
<comment type="caution">
    <text evidence="1">The sequence shown here is derived from an EMBL/GenBank/DDBJ whole genome shotgun (WGS) entry which is preliminary data.</text>
</comment>
<gene>
    <name evidence="1" type="ORF">ACFQ4A_13930</name>
</gene>
<accession>A0ABW3ZWF5</accession>
<evidence type="ECO:0000313" key="2">
    <source>
        <dbReference type="Proteomes" id="UP001597178"/>
    </source>
</evidence>
<protein>
    <submittedName>
        <fullName evidence="1">Uncharacterized protein</fullName>
    </submittedName>
</protein>
<dbReference type="EMBL" id="JBHTNH010000028">
    <property type="protein sequence ID" value="MFD1362755.1"/>
    <property type="molecule type" value="Genomic_DNA"/>
</dbReference>
<dbReference type="RefSeq" id="WP_382401613.1">
    <property type="nucleotide sequence ID" value="NZ_JBHTNH010000028.1"/>
</dbReference>
<evidence type="ECO:0000313" key="1">
    <source>
        <dbReference type="EMBL" id="MFD1362755.1"/>
    </source>
</evidence>
<keyword evidence="2" id="KW-1185">Reference proteome</keyword>
<name>A0ABW3ZWF5_9BACI</name>